<protein>
    <submittedName>
        <fullName evidence="1">Uncharacterized protein</fullName>
    </submittedName>
</protein>
<dbReference type="EMBL" id="JBBBZM010000234">
    <property type="protein sequence ID" value="KAL0631573.1"/>
    <property type="molecule type" value="Genomic_DNA"/>
</dbReference>
<sequence length="498" mass="55362">MSFHLYHDSSLEFSAPPSPAARPELTLSPDLLAAVGNITIGKRIAPQHRSSLLPDHACHPINGLTSNSVTSVRTFKVLDALASLAVSRQEGQVISIGLQLDMDAKTIILTIAENDPVTLETTLYVGTTWALLRDLSKVYANHRAGHTDAEAWRDWGGQSPPVPNHLTPAERIIGRLAQHVYTFTENKFRRRVNRWWPRLRMFTNAFIRAKNHNLNEMESLLRVAVLSFRIGLDALDAKNDQFCVNWNEVVDLMNSAATAATKLLDNRYHLETWTNDMKADFALRRALEKVTSHHRYFTELVGFAHSPRLHRFFSLQPSIASVPDSFDSVPRYVLPDTQPAWLALLQDICANAPELIEKPALLAKVSATLHDKISGDDQDPYVHSECALVAHYELHRGRGGTVGANGAELLHAWLPREVESGWRAPNLGSVDDDVWDTGNTEVLQKLMADVLVARLKAAHGIRSGSDSTDASGNTVYAKNEAKERALAERMDQYVGTDI</sequence>
<evidence type="ECO:0000313" key="2">
    <source>
        <dbReference type="Proteomes" id="UP001447188"/>
    </source>
</evidence>
<proteinExistence type="predicted"/>
<comment type="caution">
    <text evidence="1">The sequence shown here is derived from an EMBL/GenBank/DDBJ whole genome shotgun (WGS) entry which is preliminary data.</text>
</comment>
<gene>
    <name evidence="1" type="ORF">Q9L58_009556</name>
</gene>
<evidence type="ECO:0000313" key="1">
    <source>
        <dbReference type="EMBL" id="KAL0631573.1"/>
    </source>
</evidence>
<accession>A0ABR3G6I5</accession>
<dbReference type="Proteomes" id="UP001447188">
    <property type="component" value="Unassembled WGS sequence"/>
</dbReference>
<reference evidence="1 2" key="1">
    <citation type="submission" date="2024-02" db="EMBL/GenBank/DDBJ databases">
        <title>Discinaceae phylogenomics.</title>
        <authorList>
            <person name="Dirks A.C."/>
            <person name="James T.Y."/>
        </authorList>
    </citation>
    <scope>NUCLEOTIDE SEQUENCE [LARGE SCALE GENOMIC DNA]</scope>
    <source>
        <strain evidence="1 2">ACD0624</strain>
    </source>
</reference>
<keyword evidence="2" id="KW-1185">Reference proteome</keyword>
<name>A0ABR3G6I5_9PEZI</name>
<organism evidence="1 2">
    <name type="scientific">Discina gigas</name>
    <dbReference type="NCBI Taxonomy" id="1032678"/>
    <lineage>
        <taxon>Eukaryota</taxon>
        <taxon>Fungi</taxon>
        <taxon>Dikarya</taxon>
        <taxon>Ascomycota</taxon>
        <taxon>Pezizomycotina</taxon>
        <taxon>Pezizomycetes</taxon>
        <taxon>Pezizales</taxon>
        <taxon>Discinaceae</taxon>
        <taxon>Discina</taxon>
    </lineage>
</organism>